<reference evidence="2 3" key="1">
    <citation type="journal article" date="2014" name="PLoS Genet.">
        <title>Phylogenetically driven sequencing of extremely halophilic archaea reveals strategies for static and dynamic osmo-response.</title>
        <authorList>
            <person name="Becker E.A."/>
            <person name="Seitzer P.M."/>
            <person name="Tritt A."/>
            <person name="Larsen D."/>
            <person name="Krusor M."/>
            <person name="Yao A.I."/>
            <person name="Wu D."/>
            <person name="Madern D."/>
            <person name="Eisen J.A."/>
            <person name="Darling A.E."/>
            <person name="Facciotti M.T."/>
        </authorList>
    </citation>
    <scope>NUCLEOTIDE SEQUENCE [LARGE SCALE GENOMIC DNA]</scope>
    <source>
        <strain evidence="2 3">ATCC BAA-1513</strain>
    </source>
</reference>
<proteinExistence type="predicted"/>
<accession>M0HKL0</accession>
<organism evidence="2 3">
    <name type="scientific">Haloferax elongans ATCC BAA-1513</name>
    <dbReference type="NCBI Taxonomy" id="1230453"/>
    <lineage>
        <taxon>Archaea</taxon>
        <taxon>Methanobacteriati</taxon>
        <taxon>Methanobacteriota</taxon>
        <taxon>Stenosarchaea group</taxon>
        <taxon>Halobacteria</taxon>
        <taxon>Halobacteriales</taxon>
        <taxon>Haloferacaceae</taxon>
        <taxon>Haloferax</taxon>
    </lineage>
</organism>
<evidence type="ECO:0000256" key="1">
    <source>
        <dbReference type="SAM" id="Phobius"/>
    </source>
</evidence>
<dbReference type="EMBL" id="AOLK01000018">
    <property type="protein sequence ID" value="ELZ85085.1"/>
    <property type="molecule type" value="Genomic_DNA"/>
</dbReference>
<feature type="transmembrane region" description="Helical" evidence="1">
    <location>
        <begin position="7"/>
        <end position="28"/>
    </location>
</feature>
<evidence type="ECO:0000313" key="2">
    <source>
        <dbReference type="EMBL" id="ELZ85085.1"/>
    </source>
</evidence>
<dbReference type="Proteomes" id="UP000011612">
    <property type="component" value="Unassembled WGS sequence"/>
</dbReference>
<evidence type="ECO:0000313" key="3">
    <source>
        <dbReference type="Proteomes" id="UP000011612"/>
    </source>
</evidence>
<keyword evidence="1" id="KW-0472">Membrane</keyword>
<dbReference type="RefSeq" id="WP_008324491.1">
    <property type="nucleotide sequence ID" value="NZ_AOLK01000018.1"/>
</dbReference>
<keyword evidence="1" id="KW-1133">Transmembrane helix</keyword>
<dbReference type="PATRIC" id="fig|1230453.4.peg.2155"/>
<dbReference type="OrthoDB" id="292598at2157"/>
<gene>
    <name evidence="2" type="ORF">C453_10905</name>
</gene>
<protein>
    <submittedName>
        <fullName evidence="2">Uncharacterized protein</fullName>
    </submittedName>
</protein>
<name>M0HKL0_HALEO</name>
<comment type="caution">
    <text evidence="2">The sequence shown here is derived from an EMBL/GenBank/DDBJ whole genome shotgun (WGS) entry which is preliminary data.</text>
</comment>
<sequence>MPKSDRTGLILVFMTFLVAGVFGLAVGIPDHFRADRFLVSLTPDFAVLFGSDVIAGTVLVVLFAGLVGGAKILLGP</sequence>
<feature type="transmembrane region" description="Helical" evidence="1">
    <location>
        <begin position="48"/>
        <end position="74"/>
    </location>
</feature>
<keyword evidence="3" id="KW-1185">Reference proteome</keyword>
<dbReference type="AlphaFoldDB" id="M0HKL0"/>
<keyword evidence="1" id="KW-0812">Transmembrane</keyword>